<reference evidence="3" key="1">
    <citation type="submission" date="2016-06" db="EMBL/GenBank/DDBJ databases">
        <title>Parallel loss of symbiosis genes in relatives of nitrogen-fixing non-legume Parasponia.</title>
        <authorList>
            <person name="Van Velzen R."/>
            <person name="Holmer R."/>
            <person name="Bu F."/>
            <person name="Rutten L."/>
            <person name="Van Zeijl A."/>
            <person name="Liu W."/>
            <person name="Santuari L."/>
            <person name="Cao Q."/>
            <person name="Sharma T."/>
            <person name="Shen D."/>
            <person name="Roswanjaya Y."/>
            <person name="Wardhani T."/>
            <person name="Kalhor M.S."/>
            <person name="Jansen J."/>
            <person name="Van den Hoogen J."/>
            <person name="Gungor B."/>
            <person name="Hartog M."/>
            <person name="Hontelez J."/>
            <person name="Verver J."/>
            <person name="Yang W.-C."/>
            <person name="Schijlen E."/>
            <person name="Repin R."/>
            <person name="Schilthuizen M."/>
            <person name="Schranz E."/>
            <person name="Heidstra R."/>
            <person name="Miyata K."/>
            <person name="Fedorova E."/>
            <person name="Kohlen W."/>
            <person name="Bisseling T."/>
            <person name="Smit S."/>
            <person name="Geurts R."/>
        </authorList>
    </citation>
    <scope>NUCLEOTIDE SEQUENCE [LARGE SCALE GENOMIC DNA]</scope>
    <source>
        <strain evidence="3">cv. WU1-14</strain>
    </source>
</reference>
<sequence length="193" mass="21177">MVEGVSFSLKRPEGRGRKVPRPGLHLDPVSEGRLVFALPDRRGSGCDGPQVSYPTPPSSLASSREAYLLGFHGAFRPLHPWFERVSNGFDVPLAYAIRRVWELPLAVDFRILAGPLRQNLLSAGSCLRSPTTLRGGRYLCVPLRLHPFNQDGFMGHVCLPVLLPQGRQASDPASAPDPIVLLGSSLRHRDVRS</sequence>
<dbReference type="AlphaFoldDB" id="A0A2P5DN71"/>
<name>A0A2P5DN71_PARAD</name>
<evidence type="ECO:0000256" key="1">
    <source>
        <dbReference type="SAM" id="MobiDB-lite"/>
    </source>
</evidence>
<dbReference type="Proteomes" id="UP000237105">
    <property type="component" value="Unassembled WGS sequence"/>
</dbReference>
<dbReference type="EMBL" id="JXTB01000027">
    <property type="protein sequence ID" value="PON74737.1"/>
    <property type="molecule type" value="Genomic_DNA"/>
</dbReference>
<evidence type="ECO:0000313" key="2">
    <source>
        <dbReference type="EMBL" id="PON74737.1"/>
    </source>
</evidence>
<gene>
    <name evidence="2" type="ORF">PanWU01x14_047960</name>
</gene>
<comment type="caution">
    <text evidence="2">The sequence shown here is derived from an EMBL/GenBank/DDBJ whole genome shotgun (WGS) entry which is preliminary data.</text>
</comment>
<organism evidence="2 3">
    <name type="scientific">Parasponia andersonii</name>
    <name type="common">Sponia andersonii</name>
    <dbReference type="NCBI Taxonomy" id="3476"/>
    <lineage>
        <taxon>Eukaryota</taxon>
        <taxon>Viridiplantae</taxon>
        <taxon>Streptophyta</taxon>
        <taxon>Embryophyta</taxon>
        <taxon>Tracheophyta</taxon>
        <taxon>Spermatophyta</taxon>
        <taxon>Magnoliopsida</taxon>
        <taxon>eudicotyledons</taxon>
        <taxon>Gunneridae</taxon>
        <taxon>Pentapetalae</taxon>
        <taxon>rosids</taxon>
        <taxon>fabids</taxon>
        <taxon>Rosales</taxon>
        <taxon>Cannabaceae</taxon>
        <taxon>Parasponia</taxon>
    </lineage>
</organism>
<evidence type="ECO:0000313" key="3">
    <source>
        <dbReference type="Proteomes" id="UP000237105"/>
    </source>
</evidence>
<protein>
    <submittedName>
        <fullName evidence="2">Uncharacterized protein</fullName>
    </submittedName>
</protein>
<proteinExistence type="predicted"/>
<feature type="region of interest" description="Disordered" evidence="1">
    <location>
        <begin position="1"/>
        <end position="23"/>
    </location>
</feature>
<accession>A0A2P5DN71</accession>
<keyword evidence="3" id="KW-1185">Reference proteome</keyword>